<evidence type="ECO:0000313" key="1">
    <source>
        <dbReference type="EMBL" id="JAD56786.1"/>
    </source>
</evidence>
<accession>A0A0A9B091</accession>
<dbReference type="EMBL" id="GBRH01241109">
    <property type="protein sequence ID" value="JAD56786.1"/>
    <property type="molecule type" value="Transcribed_RNA"/>
</dbReference>
<reference evidence="1" key="2">
    <citation type="journal article" date="2015" name="Data Brief">
        <title>Shoot transcriptome of the giant reed, Arundo donax.</title>
        <authorList>
            <person name="Barrero R.A."/>
            <person name="Guerrero F.D."/>
            <person name="Moolhuijzen P."/>
            <person name="Goolsby J.A."/>
            <person name="Tidwell J."/>
            <person name="Bellgard S.E."/>
            <person name="Bellgard M.I."/>
        </authorList>
    </citation>
    <scope>NUCLEOTIDE SEQUENCE</scope>
    <source>
        <tissue evidence="1">Shoot tissue taken approximately 20 cm above the soil surface</tissue>
    </source>
</reference>
<organism evidence="1">
    <name type="scientific">Arundo donax</name>
    <name type="common">Giant reed</name>
    <name type="synonym">Donax arundinaceus</name>
    <dbReference type="NCBI Taxonomy" id="35708"/>
    <lineage>
        <taxon>Eukaryota</taxon>
        <taxon>Viridiplantae</taxon>
        <taxon>Streptophyta</taxon>
        <taxon>Embryophyta</taxon>
        <taxon>Tracheophyta</taxon>
        <taxon>Spermatophyta</taxon>
        <taxon>Magnoliopsida</taxon>
        <taxon>Liliopsida</taxon>
        <taxon>Poales</taxon>
        <taxon>Poaceae</taxon>
        <taxon>PACMAD clade</taxon>
        <taxon>Arundinoideae</taxon>
        <taxon>Arundineae</taxon>
        <taxon>Arundo</taxon>
    </lineage>
</organism>
<reference evidence="1" key="1">
    <citation type="submission" date="2014-09" db="EMBL/GenBank/DDBJ databases">
        <authorList>
            <person name="Magalhaes I.L.F."/>
            <person name="Oliveira U."/>
            <person name="Santos F.R."/>
            <person name="Vidigal T.H.D.A."/>
            <person name="Brescovit A.D."/>
            <person name="Santos A.J."/>
        </authorList>
    </citation>
    <scope>NUCLEOTIDE SEQUENCE</scope>
    <source>
        <tissue evidence="1">Shoot tissue taken approximately 20 cm above the soil surface</tissue>
    </source>
</reference>
<name>A0A0A9B091_ARUDO</name>
<proteinExistence type="predicted"/>
<dbReference type="AlphaFoldDB" id="A0A0A9B091"/>
<sequence length="17" mass="1911">MLCKLDCPTSKILEVSM</sequence>
<protein>
    <submittedName>
        <fullName evidence="1">Uncharacterized protein</fullName>
    </submittedName>
</protein>